<dbReference type="EMBL" id="BART01032215">
    <property type="protein sequence ID" value="GAH08564.1"/>
    <property type="molecule type" value="Genomic_DNA"/>
</dbReference>
<feature type="non-terminal residue" evidence="1">
    <location>
        <position position="89"/>
    </location>
</feature>
<protein>
    <submittedName>
        <fullName evidence="1">Uncharacterized protein</fullName>
    </submittedName>
</protein>
<name>X1DUD3_9ZZZZ</name>
<organism evidence="1">
    <name type="scientific">marine sediment metagenome</name>
    <dbReference type="NCBI Taxonomy" id="412755"/>
    <lineage>
        <taxon>unclassified sequences</taxon>
        <taxon>metagenomes</taxon>
        <taxon>ecological metagenomes</taxon>
    </lineage>
</organism>
<sequence>MSDDESKEVTIFVKDLSFKSDQHVVDLIRYLAEALPQISLDRNGNEINVILPVNLSKRALRLRIRKFLYKKGLYSDFRPIAYKSSDKDG</sequence>
<comment type="caution">
    <text evidence="1">The sequence shown here is derived from an EMBL/GenBank/DDBJ whole genome shotgun (WGS) entry which is preliminary data.</text>
</comment>
<reference evidence="1" key="1">
    <citation type="journal article" date="2014" name="Front. Microbiol.">
        <title>High frequency of phylogenetically diverse reductive dehalogenase-homologous genes in deep subseafloor sedimentary metagenomes.</title>
        <authorList>
            <person name="Kawai M."/>
            <person name="Futagami T."/>
            <person name="Toyoda A."/>
            <person name="Takaki Y."/>
            <person name="Nishi S."/>
            <person name="Hori S."/>
            <person name="Arai W."/>
            <person name="Tsubouchi T."/>
            <person name="Morono Y."/>
            <person name="Uchiyama I."/>
            <person name="Ito T."/>
            <person name="Fujiyama A."/>
            <person name="Inagaki F."/>
            <person name="Takami H."/>
        </authorList>
    </citation>
    <scope>NUCLEOTIDE SEQUENCE</scope>
    <source>
        <strain evidence="1">Expedition CK06-06</strain>
    </source>
</reference>
<evidence type="ECO:0000313" key="1">
    <source>
        <dbReference type="EMBL" id="GAH08564.1"/>
    </source>
</evidence>
<gene>
    <name evidence="1" type="ORF">S01H4_55746</name>
</gene>
<accession>X1DUD3</accession>
<dbReference type="AlphaFoldDB" id="X1DUD3"/>
<proteinExistence type="predicted"/>